<feature type="chain" id="PRO_5045004156" evidence="2">
    <location>
        <begin position="21"/>
        <end position="452"/>
    </location>
</feature>
<accession>A0ABW7HDD8</accession>
<keyword evidence="2" id="KW-0564">Palmitate</keyword>
<dbReference type="Proteomes" id="UP001606134">
    <property type="component" value="Unassembled WGS sequence"/>
</dbReference>
<dbReference type="Gene3D" id="1.20.1600.10">
    <property type="entry name" value="Outer membrane efflux proteins (OEP)"/>
    <property type="match status" value="1"/>
</dbReference>
<dbReference type="Gene3D" id="2.20.200.10">
    <property type="entry name" value="Outer membrane efflux proteins (OEP)"/>
    <property type="match status" value="1"/>
</dbReference>
<dbReference type="InterPro" id="IPR010131">
    <property type="entry name" value="MdtP/NodT-like"/>
</dbReference>
<keyword evidence="3" id="KW-0175">Coiled coil</keyword>
<keyword evidence="5" id="KW-1185">Reference proteome</keyword>
<dbReference type="Pfam" id="PF02321">
    <property type="entry name" value="OEP"/>
    <property type="match status" value="2"/>
</dbReference>
<comment type="caution">
    <text evidence="4">The sequence shown here is derived from an EMBL/GenBank/DDBJ whole genome shotgun (WGS) entry which is preliminary data.</text>
</comment>
<feature type="signal peptide" evidence="2">
    <location>
        <begin position="1"/>
        <end position="20"/>
    </location>
</feature>
<gene>
    <name evidence="4" type="ORF">ACG04R_14175</name>
</gene>
<comment type="subcellular location">
    <subcellularLocation>
        <location evidence="2">Cell membrane</location>
        <topology evidence="2">Lipid-anchor</topology>
    </subcellularLocation>
</comment>
<proteinExistence type="inferred from homology"/>
<evidence type="ECO:0000313" key="4">
    <source>
        <dbReference type="EMBL" id="MFG6487827.1"/>
    </source>
</evidence>
<keyword evidence="2" id="KW-0732">Signal</keyword>
<organism evidence="4 5">
    <name type="scientific">Pelomonas candidula</name>
    <dbReference type="NCBI Taxonomy" id="3299025"/>
    <lineage>
        <taxon>Bacteria</taxon>
        <taxon>Pseudomonadati</taxon>
        <taxon>Pseudomonadota</taxon>
        <taxon>Betaproteobacteria</taxon>
        <taxon>Burkholderiales</taxon>
        <taxon>Sphaerotilaceae</taxon>
        <taxon>Roseateles</taxon>
    </lineage>
</organism>
<evidence type="ECO:0000256" key="2">
    <source>
        <dbReference type="RuleBase" id="RU362097"/>
    </source>
</evidence>
<dbReference type="EMBL" id="JBIGIC010000006">
    <property type="protein sequence ID" value="MFG6487827.1"/>
    <property type="molecule type" value="Genomic_DNA"/>
</dbReference>
<dbReference type="NCBIfam" id="TIGR01845">
    <property type="entry name" value="outer_NodT"/>
    <property type="match status" value="1"/>
</dbReference>
<keyword evidence="2" id="KW-0472">Membrane</keyword>
<name>A0ABW7HDD8_9BURK</name>
<protein>
    <submittedName>
        <fullName evidence="4">Efflux transporter outer membrane subunit</fullName>
    </submittedName>
</protein>
<keyword evidence="2" id="KW-1134">Transmembrane beta strand</keyword>
<keyword evidence="2" id="KW-0812">Transmembrane</keyword>
<dbReference type="SUPFAM" id="SSF56954">
    <property type="entry name" value="Outer membrane efflux proteins (OEP)"/>
    <property type="match status" value="1"/>
</dbReference>
<dbReference type="PROSITE" id="PS51257">
    <property type="entry name" value="PROKAR_LIPOPROTEIN"/>
    <property type="match status" value="1"/>
</dbReference>
<reference evidence="4 5" key="1">
    <citation type="submission" date="2024-08" db="EMBL/GenBank/DDBJ databases">
        <authorList>
            <person name="Lu H."/>
        </authorList>
    </citation>
    <scope>NUCLEOTIDE SEQUENCE [LARGE SCALE GENOMIC DNA]</scope>
    <source>
        <strain evidence="4 5">BYS78W</strain>
    </source>
</reference>
<dbReference type="PANTHER" id="PTHR30203:SF32">
    <property type="entry name" value="CATION EFFLUX SYSTEM PROTEIN CUSC"/>
    <property type="match status" value="1"/>
</dbReference>
<evidence type="ECO:0000256" key="3">
    <source>
        <dbReference type="SAM" id="Coils"/>
    </source>
</evidence>
<feature type="coiled-coil region" evidence="3">
    <location>
        <begin position="376"/>
        <end position="403"/>
    </location>
</feature>
<dbReference type="InterPro" id="IPR003423">
    <property type="entry name" value="OMP_efflux"/>
</dbReference>
<keyword evidence="2" id="KW-0449">Lipoprotein</keyword>
<evidence type="ECO:0000313" key="5">
    <source>
        <dbReference type="Proteomes" id="UP001606134"/>
    </source>
</evidence>
<dbReference type="RefSeq" id="WP_394411467.1">
    <property type="nucleotide sequence ID" value="NZ_JBIGIC010000006.1"/>
</dbReference>
<sequence length="452" mass="47929">MTRPLLLPLVAALLSGCVNLVPDYRQPAPAMPQVAAVPVPADDASQVSRRDFFTDARLRATVELAVANNRDLRVAALNVQRARAQARIQDAALVPGLDAAAGASRSSNGTSLSAGLSLASFELDLFGRVRNLSESALQSYLATDAGRRSTEISLVAEVANAWLTLAADLERQRLAAQTLDSRRSSLTLAERRHALGAITGLSLAQTQSLVDSSRLDVARYAAQIEQDRHALELLLGTALPAGLAPASEQNLADTSRLVELPAGVPAELLQRRPDVLQAEHQLRGSVAQIGVARAAFFPRISLTAAAGTASSELSGLFKAGSRSWNFGPSLSLPILDGGANAATLESATLDRDIATAQYDKAVQTAFREVADALSVRASLAERLAAQRALVDNAERQLNLANALHRAGSTGMLEVLDAQRSLYSAQQSLIDLRLTEQGNRLELYKVLGGGWKS</sequence>
<comment type="similarity">
    <text evidence="1 2">Belongs to the outer membrane factor (OMF) (TC 1.B.17) family.</text>
</comment>
<dbReference type="PANTHER" id="PTHR30203">
    <property type="entry name" value="OUTER MEMBRANE CATION EFFLUX PROTEIN"/>
    <property type="match status" value="1"/>
</dbReference>
<evidence type="ECO:0000256" key="1">
    <source>
        <dbReference type="ARBA" id="ARBA00007613"/>
    </source>
</evidence>